<evidence type="ECO:0000313" key="6">
    <source>
        <dbReference type="Proteomes" id="UP000295151"/>
    </source>
</evidence>
<reference evidence="5 6" key="1">
    <citation type="submission" date="2019-03" db="EMBL/GenBank/DDBJ databases">
        <title>Genomic Encyclopedia of Type Strains, Phase III (KMG-III): the genomes of soil and plant-associated and newly described type strains.</title>
        <authorList>
            <person name="Whitman W."/>
        </authorList>
    </citation>
    <scope>NUCLEOTIDE SEQUENCE [LARGE SCALE GENOMIC DNA]</scope>
    <source>
        <strain evidence="5 6">VKM Ac-2575</strain>
    </source>
</reference>
<proteinExistence type="predicted"/>
<evidence type="ECO:0000259" key="4">
    <source>
        <dbReference type="PROSITE" id="PS50853"/>
    </source>
</evidence>
<organism evidence="5 6">
    <name type="scientific">Kribbella voronezhensis</name>
    <dbReference type="NCBI Taxonomy" id="2512212"/>
    <lineage>
        <taxon>Bacteria</taxon>
        <taxon>Bacillati</taxon>
        <taxon>Actinomycetota</taxon>
        <taxon>Actinomycetes</taxon>
        <taxon>Propionibacteriales</taxon>
        <taxon>Kribbellaceae</taxon>
        <taxon>Kribbella</taxon>
    </lineage>
</organism>
<protein>
    <submittedName>
        <fullName evidence="5">Sporulation related protein</fullName>
    </submittedName>
</protein>
<dbReference type="InterPro" id="IPR003961">
    <property type="entry name" value="FN3_dom"/>
</dbReference>
<dbReference type="CDD" id="cd00063">
    <property type="entry name" value="FN3"/>
    <property type="match status" value="1"/>
</dbReference>
<evidence type="ECO:0000256" key="3">
    <source>
        <dbReference type="SAM" id="MobiDB-lite"/>
    </source>
</evidence>
<dbReference type="RefSeq" id="WP_133977441.1">
    <property type="nucleotide sequence ID" value="NZ_SOCE01000001.1"/>
</dbReference>
<dbReference type="InterPro" id="IPR013783">
    <property type="entry name" value="Ig-like_fold"/>
</dbReference>
<dbReference type="Proteomes" id="UP000295151">
    <property type="component" value="Unassembled WGS sequence"/>
</dbReference>
<feature type="compositionally biased region" description="Polar residues" evidence="3">
    <location>
        <begin position="391"/>
        <end position="405"/>
    </location>
</feature>
<keyword evidence="1" id="KW-0326">Glycosidase</keyword>
<dbReference type="GO" id="GO:0000272">
    <property type="term" value="P:polysaccharide catabolic process"/>
    <property type="evidence" value="ECO:0007669"/>
    <property type="project" value="UniProtKB-KW"/>
</dbReference>
<evidence type="ECO:0000256" key="2">
    <source>
        <dbReference type="ARBA" id="ARBA00023326"/>
    </source>
</evidence>
<evidence type="ECO:0000256" key="1">
    <source>
        <dbReference type="ARBA" id="ARBA00023295"/>
    </source>
</evidence>
<keyword evidence="2" id="KW-0624">Polysaccharide degradation</keyword>
<sequence length="517" mass="52982">MTDPVLRLETTQLTVEPGGQARAEVTVLNPGTIVESYALDVVGEQPIPWAEVTPPVLSVYPQQQETATIVFNPPTGPTGPAGTVPFGIRAKSQVDPLNSAVVEGQLEIGQVFGLQAKLTPVTSSGRWRGLHTIQFSNWGNAPARLRIVASDPDQALGFLIRPDVVDVPLGATVTARIKARTRKPVLRGSTTRLPFKVVGEPDPPRPFGMPETPGADPGRPMVDGAFTQKPILTRGVITAATVVGAALIGVLAFALTRGGGAAATPTGDGTTLPGKPVLTAAAAGPTSIALVWAQLPNIDSYALYYVDDAGHVNKSERGVDVKQTAKTVTGLNAGVHYCFKLSAVNGKLEGPPSAAACATTGKATPTSAPPSSAPPSGGTSTAPPGGVTTSAPPSSAATQTGQPSASVGVDAPQFAPGQWIAAVDLAPGALVNAEQNAKSLAAQLKSAGVDAKALHATGQYPGLYRLDTKKPMPDDWVVYVGPAASPDQAQAVCRSPQVQQIRSSTCPRFQPAVPPPG</sequence>
<dbReference type="AlphaFoldDB" id="A0A4R7T722"/>
<feature type="domain" description="Fibronectin type-III" evidence="4">
    <location>
        <begin position="272"/>
        <end position="363"/>
    </location>
</feature>
<gene>
    <name evidence="5" type="ORF">EV138_1239</name>
</gene>
<dbReference type="Pfam" id="PF00041">
    <property type="entry name" value="fn3"/>
    <property type="match status" value="1"/>
</dbReference>
<dbReference type="SUPFAM" id="SSF49265">
    <property type="entry name" value="Fibronectin type III"/>
    <property type="match status" value="1"/>
</dbReference>
<dbReference type="GO" id="GO:0042834">
    <property type="term" value="F:peptidoglycan binding"/>
    <property type="evidence" value="ECO:0007669"/>
    <property type="project" value="InterPro"/>
</dbReference>
<keyword evidence="2" id="KW-0119">Carbohydrate metabolism</keyword>
<dbReference type="GO" id="GO:0016798">
    <property type="term" value="F:hydrolase activity, acting on glycosyl bonds"/>
    <property type="evidence" value="ECO:0007669"/>
    <property type="project" value="UniProtKB-KW"/>
</dbReference>
<feature type="region of interest" description="Disordered" evidence="3">
    <location>
        <begin position="352"/>
        <end position="410"/>
    </location>
</feature>
<dbReference type="InterPro" id="IPR036116">
    <property type="entry name" value="FN3_sf"/>
</dbReference>
<dbReference type="InterPro" id="IPR007730">
    <property type="entry name" value="SPOR-like_dom"/>
</dbReference>
<feature type="compositionally biased region" description="Low complexity" evidence="3">
    <location>
        <begin position="374"/>
        <end position="390"/>
    </location>
</feature>
<dbReference type="SMART" id="SM00060">
    <property type="entry name" value="FN3"/>
    <property type="match status" value="1"/>
</dbReference>
<name>A0A4R7T722_9ACTN</name>
<comment type="caution">
    <text evidence="5">The sequence shown here is derived from an EMBL/GenBank/DDBJ whole genome shotgun (WGS) entry which is preliminary data.</text>
</comment>
<accession>A0A4R7T722</accession>
<evidence type="ECO:0000313" key="5">
    <source>
        <dbReference type="EMBL" id="TDU87712.1"/>
    </source>
</evidence>
<dbReference type="Gene3D" id="2.60.40.10">
    <property type="entry name" value="Immunoglobulins"/>
    <property type="match status" value="1"/>
</dbReference>
<dbReference type="OrthoDB" id="3444343at2"/>
<keyword evidence="6" id="KW-1185">Reference proteome</keyword>
<dbReference type="EMBL" id="SOCE01000001">
    <property type="protein sequence ID" value="TDU87712.1"/>
    <property type="molecule type" value="Genomic_DNA"/>
</dbReference>
<dbReference type="PROSITE" id="PS50853">
    <property type="entry name" value="FN3"/>
    <property type="match status" value="1"/>
</dbReference>
<dbReference type="Pfam" id="PF05036">
    <property type="entry name" value="SPOR"/>
    <property type="match status" value="1"/>
</dbReference>
<keyword evidence="1" id="KW-0378">Hydrolase</keyword>